<evidence type="ECO:0000256" key="1">
    <source>
        <dbReference type="SAM" id="MobiDB-lite"/>
    </source>
</evidence>
<organism evidence="2 3">
    <name type="scientific">Ensete ventricosum</name>
    <name type="common">Abyssinian banana</name>
    <name type="synonym">Musa ensete</name>
    <dbReference type="NCBI Taxonomy" id="4639"/>
    <lineage>
        <taxon>Eukaryota</taxon>
        <taxon>Viridiplantae</taxon>
        <taxon>Streptophyta</taxon>
        <taxon>Embryophyta</taxon>
        <taxon>Tracheophyta</taxon>
        <taxon>Spermatophyta</taxon>
        <taxon>Magnoliopsida</taxon>
        <taxon>Liliopsida</taxon>
        <taxon>Zingiberales</taxon>
        <taxon>Musaceae</taxon>
        <taxon>Ensete</taxon>
    </lineage>
</organism>
<evidence type="ECO:0000313" key="3">
    <source>
        <dbReference type="Proteomes" id="UP000287651"/>
    </source>
</evidence>
<proteinExistence type="predicted"/>
<reference evidence="2 3" key="1">
    <citation type="journal article" date="2014" name="Agronomy (Basel)">
        <title>A Draft Genome Sequence for Ensete ventricosum, the Drought-Tolerant Tree Against Hunger.</title>
        <authorList>
            <person name="Harrison J."/>
            <person name="Moore K.A."/>
            <person name="Paszkiewicz K."/>
            <person name="Jones T."/>
            <person name="Grant M."/>
            <person name="Ambacheew D."/>
            <person name="Muzemil S."/>
            <person name="Studholme D.J."/>
        </authorList>
    </citation>
    <scope>NUCLEOTIDE SEQUENCE [LARGE SCALE GENOMIC DNA]</scope>
</reference>
<dbReference type="AlphaFoldDB" id="A0A427A477"/>
<protein>
    <submittedName>
        <fullName evidence="2">Uncharacterized protein</fullName>
    </submittedName>
</protein>
<dbReference type="EMBL" id="AMZH03003834">
    <property type="protein sequence ID" value="RRT71016.1"/>
    <property type="molecule type" value="Genomic_DNA"/>
</dbReference>
<name>A0A427A477_ENSVE</name>
<dbReference type="Proteomes" id="UP000287651">
    <property type="component" value="Unassembled WGS sequence"/>
</dbReference>
<gene>
    <name evidence="2" type="ORF">B296_00018899</name>
</gene>
<feature type="region of interest" description="Disordered" evidence="1">
    <location>
        <begin position="96"/>
        <end position="118"/>
    </location>
</feature>
<comment type="caution">
    <text evidence="2">The sequence shown here is derived from an EMBL/GenBank/DDBJ whole genome shotgun (WGS) entry which is preliminary data.</text>
</comment>
<evidence type="ECO:0000313" key="2">
    <source>
        <dbReference type="EMBL" id="RRT71016.1"/>
    </source>
</evidence>
<sequence length="118" mass="12882">MERSPRCGEEVLVGKRVGTSVTEEWWRGWSDTSARRVWRVALWRNLRAITAIGEFGCRRNPKATEGEGDCVGAIALNLEKSNGTSCDLLKSRAQSAKIGSAEEGTSANSVEVGTDLRK</sequence>
<accession>A0A427A477</accession>